<organism evidence="1 2">
    <name type="scientific">Strongyloides papillosus</name>
    <name type="common">Intestinal threadworm</name>
    <dbReference type="NCBI Taxonomy" id="174720"/>
    <lineage>
        <taxon>Eukaryota</taxon>
        <taxon>Metazoa</taxon>
        <taxon>Ecdysozoa</taxon>
        <taxon>Nematoda</taxon>
        <taxon>Chromadorea</taxon>
        <taxon>Rhabditida</taxon>
        <taxon>Tylenchina</taxon>
        <taxon>Panagrolaimomorpha</taxon>
        <taxon>Strongyloidoidea</taxon>
        <taxon>Strongyloididae</taxon>
        <taxon>Strongyloides</taxon>
    </lineage>
</organism>
<dbReference type="Proteomes" id="UP000046392">
    <property type="component" value="Unplaced"/>
</dbReference>
<keyword evidence="1" id="KW-1185">Reference proteome</keyword>
<accession>A0A0N5BBI9</accession>
<evidence type="ECO:0000313" key="1">
    <source>
        <dbReference type="Proteomes" id="UP000046392"/>
    </source>
</evidence>
<dbReference type="WBParaSite" id="SPAL_0000339700.1">
    <property type="protein sequence ID" value="SPAL_0000339700.1"/>
    <property type="gene ID" value="SPAL_0000339700"/>
</dbReference>
<dbReference type="STRING" id="174720.A0A0N5BBI9"/>
<name>A0A0N5BBI9_STREA</name>
<evidence type="ECO:0000313" key="2">
    <source>
        <dbReference type="WBParaSite" id="SPAL_0000339700.1"/>
    </source>
</evidence>
<sequence length="721" mass="85229">MNNYFKIAGTIFQILIKRTFSSYSTMSYCIECRTFIPQDLYCDHLLRESRISGKNKITCCYDQKAKCYMKEYSISYWRKHCEGHIALSSEVSPPSTFNIMDMEIDEQVVFDEEYINYAENEVKIDYVKYIFADFSAKIFSKVKSHEIVDLVVSELQNLITKIEPFQYDLKTFKEKLESTISTRKKREASIPFKVKCFKNAIYFVEPLDIFKYFWSRDNFTKHITTKGSEEDCIVNEFDYERGKLMVEQIKKDYQNDCLFFATYIDECNVYGRTKLYTIAFKILLLDNLISSREIAFFIVGYCNSNTDYSIVKEFLEEKTDIIEKQKFLHIGDNLELAKYWNSSGNFGSFGAESCRFCLTKNMNLELVVKESTINRENRVIRTDDYFLDSCHDFYLGSNLYFIHMWTLWLKNTDFSLESFNRVLSILPYGEFEKITPFTSFESVTITSAVSKSVIIFFPFIMKFLTLEYQYQVDDFDDYLYLYRKICKIERIINSQKLYQKDLDNLSTIVEEYLTKLKFLRQRTGAVTGRQLYIKPKEHNLIHMVNSIKKNSNLYRHSSIRYESLHKNGKRSIINSNNKKNASFTAASKNLFLLYSNAFSFDNDNFTTDESLFKILTFKKPNVTRIRRNLENNNDVPLLFKIIEKDGVNVKGEVYKFVCQMGVLDAFVLDNEYTYNVDEILIYDCFSIVLDSSYVLTILRNVNHGKEDEENKKRLKKIYKYF</sequence>
<dbReference type="AlphaFoldDB" id="A0A0N5BBI9"/>
<reference evidence="2" key="1">
    <citation type="submission" date="2017-02" db="UniProtKB">
        <authorList>
            <consortium name="WormBaseParasite"/>
        </authorList>
    </citation>
    <scope>IDENTIFICATION</scope>
</reference>
<protein>
    <submittedName>
        <fullName evidence="2">C2H2-type domain-containing protein</fullName>
    </submittedName>
</protein>
<proteinExistence type="predicted"/>